<evidence type="ECO:0008006" key="3">
    <source>
        <dbReference type="Google" id="ProtNLM"/>
    </source>
</evidence>
<sequence length="64" mass="7489">MDFIIRLPKSKGYRSIMVVVDKFLMYATFIVAPIEYTTKETTRLFLKQVLTDEHAPMYVSLEAK</sequence>
<protein>
    <recommendedName>
        <fullName evidence="3">Integrase catalytic domain-containing protein</fullName>
    </recommendedName>
</protein>
<dbReference type="AlphaFoldDB" id="A5AK42"/>
<organism evidence="2">
    <name type="scientific">Vitis vinifera</name>
    <name type="common">Grape</name>
    <dbReference type="NCBI Taxonomy" id="29760"/>
    <lineage>
        <taxon>Eukaryota</taxon>
        <taxon>Viridiplantae</taxon>
        <taxon>Streptophyta</taxon>
        <taxon>Embryophyta</taxon>
        <taxon>Tracheophyta</taxon>
        <taxon>Spermatophyta</taxon>
        <taxon>Magnoliopsida</taxon>
        <taxon>eudicotyledons</taxon>
        <taxon>Gunneridae</taxon>
        <taxon>Pentapetalae</taxon>
        <taxon>rosids</taxon>
        <taxon>Vitales</taxon>
        <taxon>Vitaceae</taxon>
        <taxon>Viteae</taxon>
        <taxon>Vitis</taxon>
    </lineage>
</organism>
<keyword evidence="1" id="KW-1133">Transmembrane helix</keyword>
<dbReference type="EMBL" id="AM428600">
    <property type="protein sequence ID" value="CAN69129.1"/>
    <property type="molecule type" value="Genomic_DNA"/>
</dbReference>
<evidence type="ECO:0000256" key="1">
    <source>
        <dbReference type="SAM" id="Phobius"/>
    </source>
</evidence>
<keyword evidence="1" id="KW-0812">Transmembrane</keyword>
<name>A5AK42_VITVI</name>
<reference evidence="2" key="1">
    <citation type="journal article" date="2007" name="PLoS ONE">
        <title>The first genome sequence of an elite grapevine cultivar (Pinot noir Vitis vinifera L.): coping with a highly heterozygous genome.</title>
        <authorList>
            <person name="Velasco R."/>
            <person name="Zharkikh A."/>
            <person name="Troggio M."/>
            <person name="Cartwright D.A."/>
            <person name="Cestaro A."/>
            <person name="Pruss D."/>
            <person name="Pindo M."/>
            <person name="FitzGerald L.M."/>
            <person name="Vezzulli S."/>
            <person name="Reid J."/>
            <person name="Malacarne G."/>
            <person name="Iliev D."/>
            <person name="Coppola G."/>
            <person name="Wardell B."/>
            <person name="Micheletti D."/>
            <person name="Macalma T."/>
            <person name="Facci M."/>
            <person name="Mitchell J.T."/>
            <person name="Perazzolli M."/>
            <person name="Eldredge G."/>
            <person name="Gatto P."/>
            <person name="Oyzerski R."/>
            <person name="Moretto M."/>
            <person name="Gutin N."/>
            <person name="Stefanini M."/>
            <person name="Chen Y."/>
            <person name="Segala C."/>
            <person name="Davenport C."/>
            <person name="Dematte L."/>
            <person name="Mraz A."/>
            <person name="Battilana J."/>
            <person name="Stormo K."/>
            <person name="Costa F."/>
            <person name="Tao Q."/>
            <person name="Si-Ammour A."/>
            <person name="Harkins T."/>
            <person name="Lackey A."/>
            <person name="Perbost C."/>
            <person name="Taillon B."/>
            <person name="Stella A."/>
            <person name="Solovyev V."/>
            <person name="Fawcett J.A."/>
            <person name="Sterck L."/>
            <person name="Vandepoele K."/>
            <person name="Grando S.M."/>
            <person name="Toppo S."/>
            <person name="Moser C."/>
            <person name="Lanchbury J."/>
            <person name="Bogden R."/>
            <person name="Skolnick M."/>
            <person name="Sgaramella V."/>
            <person name="Bhatnagar S.K."/>
            <person name="Fontana P."/>
            <person name="Gutin A."/>
            <person name="Van de Peer Y."/>
            <person name="Salamini F."/>
            <person name="Viola R."/>
        </authorList>
    </citation>
    <scope>NUCLEOTIDE SEQUENCE</scope>
</reference>
<accession>A5AK42</accession>
<feature type="transmembrane region" description="Helical" evidence="1">
    <location>
        <begin position="12"/>
        <end position="34"/>
    </location>
</feature>
<evidence type="ECO:0000313" key="2">
    <source>
        <dbReference type="EMBL" id="CAN69129.1"/>
    </source>
</evidence>
<keyword evidence="1" id="KW-0472">Membrane</keyword>
<proteinExistence type="predicted"/>
<gene>
    <name evidence="2" type="ORF">VITISV_007182</name>
</gene>